<organism evidence="2">
    <name type="scientific">mine drainage metagenome</name>
    <dbReference type="NCBI Taxonomy" id="410659"/>
    <lineage>
        <taxon>unclassified sequences</taxon>
        <taxon>metagenomes</taxon>
        <taxon>ecological metagenomes</taxon>
    </lineage>
</organism>
<sequence>MQMCECLDINPLFAHLHIRTLATAACAAAADSLIALFLFIDITFLSGCRGSKFEFTKTIAKC</sequence>
<keyword evidence="1" id="KW-0472">Membrane</keyword>
<keyword evidence="1" id="KW-1133">Transmembrane helix</keyword>
<protein>
    <submittedName>
        <fullName evidence="2">Uncharacterized protein</fullName>
    </submittedName>
</protein>
<name>A0A1J5P6V8_9ZZZZ</name>
<dbReference type="AlphaFoldDB" id="A0A1J5P6V8"/>
<reference evidence="2" key="1">
    <citation type="submission" date="2016-10" db="EMBL/GenBank/DDBJ databases">
        <title>Sequence of Gallionella enrichment culture.</title>
        <authorList>
            <person name="Poehlein A."/>
            <person name="Muehling M."/>
            <person name="Daniel R."/>
        </authorList>
    </citation>
    <scope>NUCLEOTIDE SEQUENCE</scope>
</reference>
<comment type="caution">
    <text evidence="2">The sequence shown here is derived from an EMBL/GenBank/DDBJ whole genome shotgun (WGS) entry which is preliminary data.</text>
</comment>
<keyword evidence="1" id="KW-0812">Transmembrane</keyword>
<evidence type="ECO:0000313" key="2">
    <source>
        <dbReference type="EMBL" id="OIQ63172.1"/>
    </source>
</evidence>
<proteinExistence type="predicted"/>
<feature type="transmembrane region" description="Helical" evidence="1">
    <location>
        <begin position="20"/>
        <end position="45"/>
    </location>
</feature>
<gene>
    <name evidence="2" type="ORF">GALL_552870</name>
</gene>
<evidence type="ECO:0000256" key="1">
    <source>
        <dbReference type="SAM" id="Phobius"/>
    </source>
</evidence>
<dbReference type="EMBL" id="MLJW01009240">
    <property type="protein sequence ID" value="OIQ63172.1"/>
    <property type="molecule type" value="Genomic_DNA"/>
</dbReference>
<accession>A0A1J5P6V8</accession>